<evidence type="ECO:0000256" key="2">
    <source>
        <dbReference type="SAM" id="Phobius"/>
    </source>
</evidence>
<feature type="domain" description="BD-FAE-like" evidence="3">
    <location>
        <begin position="172"/>
        <end position="379"/>
    </location>
</feature>
<evidence type="ECO:0000313" key="4">
    <source>
        <dbReference type="EMBL" id="SPT52673.1"/>
    </source>
</evidence>
<dbReference type="RefSeq" id="WP_111835646.1">
    <property type="nucleotide sequence ID" value="NZ_UAPQ01000001.1"/>
</dbReference>
<keyword evidence="5" id="KW-1185">Reference proteome</keyword>
<feature type="transmembrane region" description="Helical" evidence="2">
    <location>
        <begin position="19"/>
        <end position="42"/>
    </location>
</feature>
<dbReference type="InterPro" id="IPR029058">
    <property type="entry name" value="AB_hydrolase_fold"/>
</dbReference>
<accession>A0ABY1VLI1</accession>
<organism evidence="4 5">
    <name type="scientific">Actinomyces bovis</name>
    <dbReference type="NCBI Taxonomy" id="1658"/>
    <lineage>
        <taxon>Bacteria</taxon>
        <taxon>Bacillati</taxon>
        <taxon>Actinomycetota</taxon>
        <taxon>Actinomycetes</taxon>
        <taxon>Actinomycetales</taxon>
        <taxon>Actinomycetaceae</taxon>
        <taxon>Actinomyces</taxon>
    </lineage>
</organism>
<protein>
    <submittedName>
        <fullName evidence="4">Predicted esterase</fullName>
    </submittedName>
</protein>
<evidence type="ECO:0000259" key="3">
    <source>
        <dbReference type="Pfam" id="PF20434"/>
    </source>
</evidence>
<dbReference type="Gene3D" id="3.40.50.1820">
    <property type="entry name" value="alpha/beta hydrolase"/>
    <property type="match status" value="1"/>
</dbReference>
<dbReference type="InterPro" id="IPR050300">
    <property type="entry name" value="GDXG_lipolytic_enzyme"/>
</dbReference>
<dbReference type="InterPro" id="IPR000073">
    <property type="entry name" value="AB_hydrolase_1"/>
</dbReference>
<feature type="transmembrane region" description="Helical" evidence="2">
    <location>
        <begin position="85"/>
        <end position="103"/>
    </location>
</feature>
<reference evidence="4 5" key="1">
    <citation type="submission" date="2018-06" db="EMBL/GenBank/DDBJ databases">
        <authorList>
            <consortium name="Pathogen Informatics"/>
            <person name="Doyle S."/>
        </authorList>
    </citation>
    <scope>NUCLEOTIDE SEQUENCE [LARGE SCALE GENOMIC DNA]</scope>
    <source>
        <strain evidence="4 5">NCTC11535</strain>
    </source>
</reference>
<feature type="transmembrane region" description="Helical" evidence="2">
    <location>
        <begin position="54"/>
        <end position="73"/>
    </location>
</feature>
<dbReference type="SUPFAM" id="SSF53474">
    <property type="entry name" value="alpha/beta-Hydrolases"/>
    <property type="match status" value="1"/>
</dbReference>
<comment type="caution">
    <text evidence="4">The sequence shown here is derived from an EMBL/GenBank/DDBJ whole genome shotgun (WGS) entry which is preliminary data.</text>
</comment>
<dbReference type="EMBL" id="UAPQ01000001">
    <property type="protein sequence ID" value="SPT52673.1"/>
    <property type="molecule type" value="Genomic_DNA"/>
</dbReference>
<evidence type="ECO:0000313" key="5">
    <source>
        <dbReference type="Proteomes" id="UP000250006"/>
    </source>
</evidence>
<dbReference type="PANTHER" id="PTHR48081">
    <property type="entry name" value="AB HYDROLASE SUPERFAMILY PROTEIN C4A8.06C"/>
    <property type="match status" value="1"/>
</dbReference>
<gene>
    <name evidence="4" type="ORF">NCTC11535_00324</name>
</gene>
<keyword evidence="1" id="KW-0378">Hydrolase</keyword>
<proteinExistence type="predicted"/>
<dbReference type="PRINTS" id="PR00111">
    <property type="entry name" value="ABHYDROLASE"/>
</dbReference>
<evidence type="ECO:0000256" key="1">
    <source>
        <dbReference type="ARBA" id="ARBA00022801"/>
    </source>
</evidence>
<keyword evidence="2" id="KW-0472">Membrane</keyword>
<name>A0ABY1VLI1_9ACTO</name>
<keyword evidence="2" id="KW-1133">Transmembrane helix</keyword>
<sequence>MPNDHEPDPQTHPLRRSPLLSAALLGATGFIALLALAMFLPIPALDYSLMLGTWGLAATILIAAMLLVSILALRKHPSHARRLAAALAAASLVATGVVASAQLRQAQQLGASINWWQASGIGQWGSLPDEEPTFMEDAASGQKLQAGVWLPHDPATGRKLSAQQVQVAHPDGVPVVVLLHGGGWHTGNRRNPMTKGQATWLAQQGYLAIALDYPLSLTNLPTWQLAESRSALGLAWVGREAANWGGDVKRLALVGDSSGGHLALELAARQVLGTMEEICPEPVPQIRALSLTYPVADPVGFHDNSDLIMAPYVSWRAAIYVGGSPTQQPERFAEISPINKVHELQRRGLGAQLPPVLMVHGERDHVVPVDGTQRLHQALIDAGARSQLVEIPYADHVFDLNPGSVPSQLWRHLTIELLNRSGMGT</sequence>
<dbReference type="InterPro" id="IPR049492">
    <property type="entry name" value="BD-FAE-like_dom"/>
</dbReference>
<dbReference type="Pfam" id="PF20434">
    <property type="entry name" value="BD-FAE"/>
    <property type="match status" value="1"/>
</dbReference>
<dbReference type="Proteomes" id="UP000250006">
    <property type="component" value="Unassembled WGS sequence"/>
</dbReference>
<keyword evidence="2" id="KW-0812">Transmembrane</keyword>